<keyword evidence="1" id="KW-0472">Membrane</keyword>
<evidence type="ECO:0000256" key="1">
    <source>
        <dbReference type="SAM" id="Phobius"/>
    </source>
</evidence>
<keyword evidence="1" id="KW-1133">Transmembrane helix</keyword>
<organism evidence="2 3">
    <name type="scientific">Sporosarcina limicola</name>
    <dbReference type="NCBI Taxonomy" id="34101"/>
    <lineage>
        <taxon>Bacteria</taxon>
        <taxon>Bacillati</taxon>
        <taxon>Bacillota</taxon>
        <taxon>Bacilli</taxon>
        <taxon>Bacillales</taxon>
        <taxon>Caryophanaceae</taxon>
        <taxon>Sporosarcina</taxon>
    </lineage>
</organism>
<feature type="transmembrane region" description="Helical" evidence="1">
    <location>
        <begin position="743"/>
        <end position="760"/>
    </location>
</feature>
<feature type="transmembrane region" description="Helical" evidence="1">
    <location>
        <begin position="296"/>
        <end position="320"/>
    </location>
</feature>
<dbReference type="Proteomes" id="UP000658225">
    <property type="component" value="Unassembled WGS sequence"/>
</dbReference>
<feature type="transmembrane region" description="Helical" evidence="1">
    <location>
        <begin position="266"/>
        <end position="289"/>
    </location>
</feature>
<dbReference type="EMBL" id="JADBEL010000018">
    <property type="protein sequence ID" value="MBE1555920.1"/>
    <property type="molecule type" value="Genomic_DNA"/>
</dbReference>
<dbReference type="RefSeq" id="WP_192599602.1">
    <property type="nucleotide sequence ID" value="NZ_JADBEL010000018.1"/>
</dbReference>
<dbReference type="PANTHER" id="PTHR37305:SF1">
    <property type="entry name" value="MEMBRANE PROTEIN"/>
    <property type="match status" value="1"/>
</dbReference>
<dbReference type="PANTHER" id="PTHR37305">
    <property type="entry name" value="INTEGRAL MEMBRANE PROTEIN-RELATED"/>
    <property type="match status" value="1"/>
</dbReference>
<feature type="transmembrane region" description="Helical" evidence="1">
    <location>
        <begin position="403"/>
        <end position="421"/>
    </location>
</feature>
<proteinExistence type="predicted"/>
<feature type="transmembrane region" description="Helical" evidence="1">
    <location>
        <begin position="340"/>
        <end position="362"/>
    </location>
</feature>
<keyword evidence="1" id="KW-0812">Transmembrane</keyword>
<name>A0A927MJN1_9BACL</name>
<feature type="transmembrane region" description="Helical" evidence="1">
    <location>
        <begin position="703"/>
        <end position="731"/>
    </location>
</feature>
<feature type="transmembrane region" description="Helical" evidence="1">
    <location>
        <begin position="167"/>
        <end position="189"/>
    </location>
</feature>
<dbReference type="AlphaFoldDB" id="A0A927MJN1"/>
<gene>
    <name evidence="2" type="ORF">H4683_003040</name>
</gene>
<protein>
    <submittedName>
        <fullName evidence="2">ABC-type transport system involved in multi-copper enzyme maturation permease subunit</fullName>
    </submittedName>
</protein>
<evidence type="ECO:0000313" key="2">
    <source>
        <dbReference type="EMBL" id="MBE1555920.1"/>
    </source>
</evidence>
<feature type="transmembrane region" description="Helical" evidence="1">
    <location>
        <begin position="798"/>
        <end position="818"/>
    </location>
</feature>
<feature type="transmembrane region" description="Helical" evidence="1">
    <location>
        <begin position="648"/>
        <end position="673"/>
    </location>
</feature>
<comment type="caution">
    <text evidence="2">The sequence shown here is derived from an EMBL/GenBank/DDBJ whole genome shotgun (WGS) entry which is preliminary data.</text>
</comment>
<keyword evidence="3" id="KW-1185">Reference proteome</keyword>
<feature type="transmembrane region" description="Helical" evidence="1">
    <location>
        <begin position="210"/>
        <end position="232"/>
    </location>
</feature>
<sequence length="824" mass="94803">MKEVIDFVVKGIVKSKYILLVPFAMILLIVSLLVINSTQSETTRKELQGTFDNRQETVNFLISRALKKQRHIGLTEEQQQSLDSLLSQEKYLYEISSKLDQGNLDISLENIKYTKEYKAYVGSVSIPYNNMNLLTIEQRKAEMLAEHNLSFTEQQTPFNTALFTKQLFQLLFSPITAFLFLLIFSYKYLSDAENRTFDFFKVNSLSNTAIYYGYLTPFLLIVPLYIFIASFLSLLPTLVTGNINTIHYPIEIAVGSETMMVPVWKWLLFLPIGWGIFVSLLLVLAICLFKQRISLGALLAMIALPLVIGYVISTQFGFYMVNPIHLIVSYETHLLPTHRFMIYLLWMFIVLIICLVASYPVFNSQGSVFKPTSFLSTKKQYHPKNKWKLLQFEHVKKKRKGHVLFTLILLFGIIGGTSIFVNQQYQNLPETSLKLIEDLQNIYVERQSHWKVLEDEEDMERLSTSQEESDEEMTEFIPKENPYTVIVEDMEHGYNVLEGLKKEIGSPHFPEKFRETMNTLDSYKDIDPSQWPVTGIASKEQQRILDEKDITPWTIGHSWISNFDDPSTAFDNEHYKLLKASQERHTKYGNSGLFSVYKYLDWNMMLFVLGVFILLLWTSISEEQRPNLSMNFLTTKPISSSLIYVSKWVYNGMIASGLLLISGSIVFLLSLLIGGLGESQYPILVYAVEKYKDDLFYSAVDNAYFYFESLLALILKSGVLIMAQIFFLNSLFSLIGRWLKNHYATIIITLIITFAGYFLANQYTSINGMYLNPFVYFDTWNIVDGWKSIVADSSKVNFINGCISLLVSGFLLFCMGLLSGRKRV</sequence>
<accession>A0A927MJN1</accession>
<reference evidence="2" key="1">
    <citation type="submission" date="2020-10" db="EMBL/GenBank/DDBJ databases">
        <title>Genomic Encyclopedia of Type Strains, Phase IV (KMG-IV): sequencing the most valuable type-strain genomes for metagenomic binning, comparative biology and taxonomic classification.</title>
        <authorList>
            <person name="Goeker M."/>
        </authorList>
    </citation>
    <scope>NUCLEOTIDE SEQUENCE</scope>
    <source>
        <strain evidence="2">DSM 13886</strain>
    </source>
</reference>
<feature type="transmembrane region" description="Helical" evidence="1">
    <location>
        <begin position="17"/>
        <end position="35"/>
    </location>
</feature>
<feature type="transmembrane region" description="Helical" evidence="1">
    <location>
        <begin position="602"/>
        <end position="620"/>
    </location>
</feature>
<evidence type="ECO:0000313" key="3">
    <source>
        <dbReference type="Proteomes" id="UP000658225"/>
    </source>
</evidence>